<accession>A0A8A3NY78</accession>
<protein>
    <submittedName>
        <fullName evidence="1">Uncharacterized protein</fullName>
    </submittedName>
</protein>
<keyword evidence="2" id="KW-1185">Reference proteome</keyword>
<dbReference type="OrthoDB" id="3496085at2759"/>
<dbReference type="AlphaFoldDB" id="A0A8A3NY78"/>
<reference evidence="1" key="1">
    <citation type="submission" date="2020-10" db="EMBL/GenBank/DDBJ databases">
        <title>Genome Sequence of Monilinia vaccinii-corymbosi Sheds Light on Mummy Berry Disease Infection of Blueberry and Mating Type.</title>
        <authorList>
            <person name="Yow A.G."/>
            <person name="Zhang Y."/>
            <person name="Bansal K."/>
            <person name="Eacker S.M."/>
            <person name="Sullivan S."/>
            <person name="Liachko I."/>
            <person name="Cubeta M.A."/>
            <person name="Rollins J.A."/>
            <person name="Ashrafi H."/>
        </authorList>
    </citation>
    <scope>NUCLEOTIDE SEQUENCE</scope>
    <source>
        <strain evidence="1">RL-1</strain>
    </source>
</reference>
<evidence type="ECO:0000313" key="2">
    <source>
        <dbReference type="Proteomes" id="UP000672032"/>
    </source>
</evidence>
<dbReference type="EMBL" id="CP063406">
    <property type="protein sequence ID" value="QSZ30625.1"/>
    <property type="molecule type" value="Genomic_DNA"/>
</dbReference>
<evidence type="ECO:0000313" key="1">
    <source>
        <dbReference type="EMBL" id="QSZ30625.1"/>
    </source>
</evidence>
<proteinExistence type="predicted"/>
<dbReference type="Proteomes" id="UP000672032">
    <property type="component" value="Chromosome 2"/>
</dbReference>
<sequence length="104" mass="12214">MPPRTVFPLPGNLILLNQTELDMYTRKYNWVVAMQQFKATRTWPEVLAQYHQFPLGHLDGRGYTNWGSIRDKLSYLRRDLSALEKRHDFRAAGLVMNVYNSQLS</sequence>
<name>A0A8A3NY78_9HELO</name>
<organism evidence="1 2">
    <name type="scientific">Monilinia vaccinii-corymbosi</name>
    <dbReference type="NCBI Taxonomy" id="61207"/>
    <lineage>
        <taxon>Eukaryota</taxon>
        <taxon>Fungi</taxon>
        <taxon>Dikarya</taxon>
        <taxon>Ascomycota</taxon>
        <taxon>Pezizomycotina</taxon>
        <taxon>Leotiomycetes</taxon>
        <taxon>Helotiales</taxon>
        <taxon>Sclerotiniaceae</taxon>
        <taxon>Monilinia</taxon>
    </lineage>
</organism>
<gene>
    <name evidence="1" type="ORF">DSL72_000182</name>
</gene>